<dbReference type="RefSeq" id="XP_010929636.1">
    <property type="nucleotide sequence ID" value="XM_010931334.3"/>
</dbReference>
<organism evidence="2 3">
    <name type="scientific">Elaeis guineensis var. tenera</name>
    <name type="common">Oil palm</name>
    <dbReference type="NCBI Taxonomy" id="51953"/>
    <lineage>
        <taxon>Eukaryota</taxon>
        <taxon>Viridiplantae</taxon>
        <taxon>Streptophyta</taxon>
        <taxon>Embryophyta</taxon>
        <taxon>Tracheophyta</taxon>
        <taxon>Spermatophyta</taxon>
        <taxon>Magnoliopsida</taxon>
        <taxon>Liliopsida</taxon>
        <taxon>Arecaceae</taxon>
        <taxon>Arecoideae</taxon>
        <taxon>Cocoseae</taxon>
        <taxon>Elaeidinae</taxon>
        <taxon>Elaeis</taxon>
    </lineage>
</organism>
<keyword evidence="3" id="KW-0472">Membrane</keyword>
<feature type="compositionally biased region" description="Pro residues" evidence="1">
    <location>
        <begin position="33"/>
        <end position="47"/>
    </location>
</feature>
<protein>
    <submittedName>
        <fullName evidence="3">Cysteine-rich and transmembrane domain-containing protein WIH2</fullName>
    </submittedName>
</protein>
<keyword evidence="2" id="KW-1185">Reference proteome</keyword>
<accession>A0A6I9RP69</accession>
<dbReference type="Proteomes" id="UP000504607">
    <property type="component" value="Chromosome 9"/>
</dbReference>
<dbReference type="InParanoid" id="A0A6I9RP69"/>
<proteinExistence type="predicted"/>
<dbReference type="KEGG" id="egu:105051059"/>
<evidence type="ECO:0000313" key="3">
    <source>
        <dbReference type="RefSeq" id="XP_010929636.1"/>
    </source>
</evidence>
<evidence type="ECO:0000313" key="2">
    <source>
        <dbReference type="Proteomes" id="UP000504607"/>
    </source>
</evidence>
<name>A0A6I9RP69_ELAGV</name>
<evidence type="ECO:0000256" key="1">
    <source>
        <dbReference type="SAM" id="MobiDB-lite"/>
    </source>
</evidence>
<gene>
    <name evidence="3" type="primary">LOC105051059</name>
</gene>
<dbReference type="AlphaFoldDB" id="A0A6I9RP69"/>
<dbReference type="GeneID" id="105051059"/>
<sequence length="96" mass="10746">MESYASLHYAFVLMGYTNAYPPPPQVEYGYPYSSPPPPKVSQSPRPPSHQDYNDEYPPPPPSQPNCHSHDHGCCLSFLKGWLAALCCCCMVKGCYF</sequence>
<feature type="region of interest" description="Disordered" evidence="1">
    <location>
        <begin position="30"/>
        <end position="68"/>
    </location>
</feature>
<reference evidence="3" key="1">
    <citation type="submission" date="2025-08" db="UniProtKB">
        <authorList>
            <consortium name="RefSeq"/>
        </authorList>
    </citation>
    <scope>IDENTIFICATION</scope>
</reference>
<keyword evidence="3" id="KW-0812">Transmembrane</keyword>